<evidence type="ECO:0000313" key="1">
    <source>
        <dbReference type="EMBL" id="PNP83822.1"/>
    </source>
</evidence>
<accession>A0A2K0WNH0</accession>
<organism evidence="1 2">
    <name type="scientific">Gibberella nygamai</name>
    <name type="common">Bean root rot disease fungus</name>
    <name type="synonym">Fusarium nygamai</name>
    <dbReference type="NCBI Taxonomy" id="42673"/>
    <lineage>
        <taxon>Eukaryota</taxon>
        <taxon>Fungi</taxon>
        <taxon>Dikarya</taxon>
        <taxon>Ascomycota</taxon>
        <taxon>Pezizomycotina</taxon>
        <taxon>Sordariomycetes</taxon>
        <taxon>Hypocreomycetidae</taxon>
        <taxon>Hypocreales</taxon>
        <taxon>Nectriaceae</taxon>
        <taxon>Fusarium</taxon>
        <taxon>Fusarium fujikuroi species complex</taxon>
    </lineage>
</organism>
<sequence length="119" mass="13091">MGPPRRQKLHGANPCLAEAFRRLGAAASIASGVVSSVLSTGPSVKAVAACAYHAFIPRLSCLILRLSLQRLQSKYASIICAFSIISSPKHIHLIRMVPQLCGKMWLRFHISMSFWPQVY</sequence>
<dbReference type="AlphaFoldDB" id="A0A2K0WNH0"/>
<dbReference type="Proteomes" id="UP000236664">
    <property type="component" value="Unassembled WGS sequence"/>
</dbReference>
<keyword evidence="2" id="KW-1185">Reference proteome</keyword>
<gene>
    <name evidence="1" type="ORF">FNYG_02510</name>
</gene>
<name>A0A2K0WNH0_GIBNY</name>
<reference evidence="1 2" key="1">
    <citation type="submission" date="2017-06" db="EMBL/GenBank/DDBJ databases">
        <title>Genome of Fusarium nygamai isolate CS10214.</title>
        <authorList>
            <person name="Gardiner D.M."/>
            <person name="Obanor F."/>
            <person name="Kazan K."/>
        </authorList>
    </citation>
    <scope>NUCLEOTIDE SEQUENCE [LARGE SCALE GENOMIC DNA]</scope>
    <source>
        <strain evidence="1 2">CS10214</strain>
    </source>
</reference>
<evidence type="ECO:0000313" key="2">
    <source>
        <dbReference type="Proteomes" id="UP000236664"/>
    </source>
</evidence>
<proteinExistence type="predicted"/>
<protein>
    <submittedName>
        <fullName evidence="1">Uncharacterized protein</fullName>
    </submittedName>
</protein>
<comment type="caution">
    <text evidence="1">The sequence shown here is derived from an EMBL/GenBank/DDBJ whole genome shotgun (WGS) entry which is preliminary data.</text>
</comment>
<dbReference type="EMBL" id="MTQA01000047">
    <property type="protein sequence ID" value="PNP83822.1"/>
    <property type="molecule type" value="Genomic_DNA"/>
</dbReference>